<evidence type="ECO:0000256" key="4">
    <source>
        <dbReference type="ARBA" id="ARBA00023136"/>
    </source>
</evidence>
<feature type="transmembrane region" description="Helical" evidence="5">
    <location>
        <begin position="95"/>
        <end position="116"/>
    </location>
</feature>
<evidence type="ECO:0000259" key="6">
    <source>
        <dbReference type="Pfam" id="PF07291"/>
    </source>
</evidence>
<proteinExistence type="predicted"/>
<organism evidence="7 8">
    <name type="scientific">Entotheonella factor</name>
    <dbReference type="NCBI Taxonomy" id="1429438"/>
    <lineage>
        <taxon>Bacteria</taxon>
        <taxon>Pseudomonadati</taxon>
        <taxon>Nitrospinota/Tectimicrobiota group</taxon>
        <taxon>Candidatus Tectimicrobiota</taxon>
        <taxon>Candidatus Entotheonellia</taxon>
        <taxon>Candidatus Entotheonellales</taxon>
        <taxon>Candidatus Entotheonellaceae</taxon>
        <taxon>Candidatus Entotheonella</taxon>
    </lineage>
</organism>
<sequence>MYGVHSNRGEPWPWWQRAGAWSWLVVVARFLVGGVFVFAGMSKLALPHGEVVAQIQQYTVIPRLLTPLIATVLPWVEVLSGAALLIGFLTTPAAWVVAAQLVSFCLLMLVVVVAGIEIEDCGCFGDLGWKETPLQVLIRDLVMLALMWPVMTRHRDVWAVDGWGQSREASENRDD</sequence>
<dbReference type="UniPathway" id="UPA00895"/>
<comment type="subcellular location">
    <subcellularLocation>
        <location evidence="1">Membrane</location>
        <topology evidence="1">Multi-pass membrane protein</topology>
    </subcellularLocation>
</comment>
<keyword evidence="4 5" id="KW-0472">Membrane</keyword>
<keyword evidence="3 5" id="KW-1133">Transmembrane helix</keyword>
<evidence type="ECO:0000313" key="7">
    <source>
        <dbReference type="EMBL" id="ETW94200.1"/>
    </source>
</evidence>
<evidence type="ECO:0000256" key="1">
    <source>
        <dbReference type="ARBA" id="ARBA00004141"/>
    </source>
</evidence>
<feature type="domain" description="Methylamine utilisation protein MauE" evidence="6">
    <location>
        <begin position="22"/>
        <end position="148"/>
    </location>
</feature>
<evidence type="ECO:0000313" key="8">
    <source>
        <dbReference type="Proteomes" id="UP000019141"/>
    </source>
</evidence>
<evidence type="ECO:0000256" key="2">
    <source>
        <dbReference type="ARBA" id="ARBA00022692"/>
    </source>
</evidence>
<evidence type="ECO:0000256" key="5">
    <source>
        <dbReference type="SAM" id="Phobius"/>
    </source>
</evidence>
<keyword evidence="2 5" id="KW-0812">Transmembrane</keyword>
<feature type="transmembrane region" description="Helical" evidence="5">
    <location>
        <begin position="64"/>
        <end position="89"/>
    </location>
</feature>
<dbReference type="InterPro" id="IPR009908">
    <property type="entry name" value="Methylamine_util_MauE"/>
</dbReference>
<accession>W4L922</accession>
<feature type="transmembrane region" description="Helical" evidence="5">
    <location>
        <begin position="20"/>
        <end position="39"/>
    </location>
</feature>
<comment type="caution">
    <text evidence="7">The sequence shown here is derived from an EMBL/GenBank/DDBJ whole genome shotgun (WGS) entry which is preliminary data.</text>
</comment>
<dbReference type="HOGENOM" id="CLU_101331_3_1_7"/>
<dbReference type="Proteomes" id="UP000019141">
    <property type="component" value="Unassembled WGS sequence"/>
</dbReference>
<dbReference type="GO" id="GO:0030416">
    <property type="term" value="P:methylamine metabolic process"/>
    <property type="evidence" value="ECO:0007669"/>
    <property type="project" value="InterPro"/>
</dbReference>
<name>W4L922_ENTF1</name>
<protein>
    <recommendedName>
        <fullName evidence="6">Methylamine utilisation protein MauE domain-containing protein</fullName>
    </recommendedName>
</protein>
<reference evidence="7 8" key="1">
    <citation type="journal article" date="2014" name="Nature">
        <title>An environmental bacterial taxon with a large and distinct metabolic repertoire.</title>
        <authorList>
            <person name="Wilson M.C."/>
            <person name="Mori T."/>
            <person name="Ruckert C."/>
            <person name="Uria A.R."/>
            <person name="Helf M.J."/>
            <person name="Takada K."/>
            <person name="Gernert C."/>
            <person name="Steffens U.A."/>
            <person name="Heycke N."/>
            <person name="Schmitt S."/>
            <person name="Rinke C."/>
            <person name="Helfrich E.J."/>
            <person name="Brachmann A.O."/>
            <person name="Gurgui C."/>
            <person name="Wakimoto T."/>
            <person name="Kracht M."/>
            <person name="Crusemann M."/>
            <person name="Hentschel U."/>
            <person name="Abe I."/>
            <person name="Matsunaga S."/>
            <person name="Kalinowski J."/>
            <person name="Takeyama H."/>
            <person name="Piel J."/>
        </authorList>
    </citation>
    <scope>NUCLEOTIDE SEQUENCE [LARGE SCALE GENOMIC DNA]</scope>
    <source>
        <strain evidence="8">TSY1</strain>
    </source>
</reference>
<gene>
    <name evidence="7" type="ORF">ETSY1_35900</name>
</gene>
<dbReference type="GO" id="GO:0016020">
    <property type="term" value="C:membrane"/>
    <property type="evidence" value="ECO:0007669"/>
    <property type="project" value="UniProtKB-SubCell"/>
</dbReference>
<dbReference type="Pfam" id="PF07291">
    <property type="entry name" value="MauE"/>
    <property type="match status" value="1"/>
</dbReference>
<keyword evidence="8" id="KW-1185">Reference proteome</keyword>
<evidence type="ECO:0000256" key="3">
    <source>
        <dbReference type="ARBA" id="ARBA00022989"/>
    </source>
</evidence>
<dbReference type="AlphaFoldDB" id="W4L922"/>
<dbReference type="EMBL" id="AZHW01001105">
    <property type="protein sequence ID" value="ETW94200.1"/>
    <property type="molecule type" value="Genomic_DNA"/>
</dbReference>